<comment type="caution">
    <text evidence="8">The sequence shown here is derived from an EMBL/GenBank/DDBJ whole genome shotgun (WGS) entry which is preliminary data.</text>
</comment>
<name>X6PE09_RETFI</name>
<keyword evidence="3" id="KW-0479">Metal-binding</keyword>
<dbReference type="GO" id="GO:0008270">
    <property type="term" value="F:zinc ion binding"/>
    <property type="evidence" value="ECO:0007669"/>
    <property type="project" value="UniProtKB-KW"/>
</dbReference>
<dbReference type="Proteomes" id="UP000023152">
    <property type="component" value="Unassembled WGS sequence"/>
</dbReference>
<sequence length="586" mass="67881">MLILNPGEYVNGHLPSMPENLLMNITRALKGGKDGGTFTIRYCPNMHPFIINNCGHPIERVICTVDGCGREIGDKTHRSQDTGLKQLEIPKGYILDGSDEELSVGDSFWRYEGATQIRRITEVSCTLIRLLIHLALLIRNAAISEGCKELQKLLQKTDATEVTEFLKRQAIGYFRLLGKITQLNDELLSVALHQLLSNLPQTFNQWYPNGLNGTDLTTTYEFEKKFESRYRGFFEQTTQFCELNNRSKLIVDEEEDLKAMISEIEEKKEFDSFYREQYVPHLFLTIHKISFDDLAHRFMAEPSLESEYPLLYHVMCAKDELWSVKYLPVIGQWMKHVYFHFSRQISQRECQGKTITQTIEEWEQKGYKSEVESYRQLWSGFKTCWNALANQKVKNDCKSFVIPALCDDNSISLEFSTAQNNENGLIIVKIIQLLQDAHNAFLEGVMIESKMHANNEEKYEDSNQVQKVMGKNKPLFDIHRNDVVFLDKAQVTEIIRQWSLPSLECGAINQNRNNILDLSAIENEITYRFIKNRQFLEIDIPFFQFSNQLNIKNCVAIVEEHNTELKKRVNGPAIIEDFSFFVEISK</sequence>
<dbReference type="EMBL" id="ASPP01000760">
    <property type="protein sequence ID" value="ETO36343.1"/>
    <property type="molecule type" value="Genomic_DNA"/>
</dbReference>
<dbReference type="PROSITE" id="PS51981">
    <property type="entry name" value="ZF_RZ"/>
    <property type="match status" value="1"/>
</dbReference>
<organism evidence="8 9">
    <name type="scientific">Reticulomyxa filosa</name>
    <dbReference type="NCBI Taxonomy" id="46433"/>
    <lineage>
        <taxon>Eukaryota</taxon>
        <taxon>Sar</taxon>
        <taxon>Rhizaria</taxon>
        <taxon>Retaria</taxon>
        <taxon>Foraminifera</taxon>
        <taxon>Monothalamids</taxon>
        <taxon>Reticulomyxidae</taxon>
        <taxon>Reticulomyxa</taxon>
    </lineage>
</organism>
<accession>X6PE09</accession>
<proteinExistence type="predicted"/>
<evidence type="ECO:0000259" key="7">
    <source>
        <dbReference type="PROSITE" id="PS51981"/>
    </source>
</evidence>
<evidence type="ECO:0000313" key="8">
    <source>
        <dbReference type="EMBL" id="ETO36343.1"/>
    </source>
</evidence>
<evidence type="ECO:0000256" key="4">
    <source>
        <dbReference type="ARBA" id="ARBA00022771"/>
    </source>
</evidence>
<evidence type="ECO:0000256" key="3">
    <source>
        <dbReference type="ARBA" id="ARBA00022723"/>
    </source>
</evidence>
<comment type="subcellular location">
    <subcellularLocation>
        <location evidence="1">Cytoplasm</location>
    </subcellularLocation>
</comment>
<evidence type="ECO:0000313" key="9">
    <source>
        <dbReference type="Proteomes" id="UP000023152"/>
    </source>
</evidence>
<keyword evidence="2" id="KW-0963">Cytoplasm</keyword>
<keyword evidence="5" id="KW-0862">Zinc</keyword>
<keyword evidence="6" id="KW-0391">Immunity</keyword>
<protein>
    <submittedName>
        <fullName evidence="8">Ring finger protein</fullName>
    </submittedName>
</protein>
<dbReference type="Pfam" id="PF20173">
    <property type="entry name" value="ZnF_RZ-type"/>
    <property type="match status" value="1"/>
</dbReference>
<evidence type="ECO:0000256" key="6">
    <source>
        <dbReference type="ARBA" id="ARBA00022859"/>
    </source>
</evidence>
<gene>
    <name evidence="8" type="ORF">RFI_00720</name>
</gene>
<dbReference type="GO" id="GO:0002376">
    <property type="term" value="P:immune system process"/>
    <property type="evidence" value="ECO:0007669"/>
    <property type="project" value="UniProtKB-KW"/>
</dbReference>
<evidence type="ECO:0000256" key="1">
    <source>
        <dbReference type="ARBA" id="ARBA00004496"/>
    </source>
</evidence>
<keyword evidence="9" id="KW-1185">Reference proteome</keyword>
<dbReference type="InterPro" id="IPR046439">
    <property type="entry name" value="ZF_RZ_dom"/>
</dbReference>
<dbReference type="AlphaFoldDB" id="X6PE09"/>
<reference evidence="8 9" key="1">
    <citation type="journal article" date="2013" name="Curr. Biol.">
        <title>The Genome of the Foraminiferan Reticulomyxa filosa.</title>
        <authorList>
            <person name="Glockner G."/>
            <person name="Hulsmann N."/>
            <person name="Schleicher M."/>
            <person name="Noegel A.A."/>
            <person name="Eichinger L."/>
            <person name="Gallinger C."/>
            <person name="Pawlowski J."/>
            <person name="Sierra R."/>
            <person name="Euteneuer U."/>
            <person name="Pillet L."/>
            <person name="Moustafa A."/>
            <person name="Platzer M."/>
            <person name="Groth M."/>
            <person name="Szafranski K."/>
            <person name="Schliwa M."/>
        </authorList>
    </citation>
    <scope>NUCLEOTIDE SEQUENCE [LARGE SCALE GENOMIC DNA]</scope>
</reference>
<dbReference type="GO" id="GO:0005737">
    <property type="term" value="C:cytoplasm"/>
    <property type="evidence" value="ECO:0007669"/>
    <property type="project" value="UniProtKB-SubCell"/>
</dbReference>
<evidence type="ECO:0000256" key="5">
    <source>
        <dbReference type="ARBA" id="ARBA00022833"/>
    </source>
</evidence>
<feature type="domain" description="RZ-type" evidence="7">
    <location>
        <begin position="17"/>
        <end position="100"/>
    </location>
</feature>
<evidence type="ECO:0000256" key="2">
    <source>
        <dbReference type="ARBA" id="ARBA00022490"/>
    </source>
</evidence>
<keyword evidence="4" id="KW-0863">Zinc-finger</keyword>